<dbReference type="SUPFAM" id="SSF55874">
    <property type="entry name" value="ATPase domain of HSP90 chaperone/DNA topoisomerase II/histidine kinase"/>
    <property type="match status" value="1"/>
</dbReference>
<evidence type="ECO:0000313" key="11">
    <source>
        <dbReference type="Proteomes" id="UP001151582"/>
    </source>
</evidence>
<evidence type="ECO:0000256" key="1">
    <source>
        <dbReference type="ARBA" id="ARBA00006155"/>
    </source>
</evidence>
<evidence type="ECO:0000313" key="10">
    <source>
        <dbReference type="EMBL" id="KAJ1979303.1"/>
    </source>
</evidence>
<dbReference type="Proteomes" id="UP001151582">
    <property type="component" value="Unassembled WGS sequence"/>
</dbReference>
<evidence type="ECO:0000256" key="5">
    <source>
        <dbReference type="ARBA" id="ARBA00022840"/>
    </source>
</evidence>
<dbReference type="GO" id="GO:0005759">
    <property type="term" value="C:mitochondrial matrix"/>
    <property type="evidence" value="ECO:0007669"/>
    <property type="project" value="UniProtKB-SubCell"/>
</dbReference>
<dbReference type="SUPFAM" id="SSF69012">
    <property type="entry name" value="alpha-ketoacid dehydrogenase kinase, N-terminal domain"/>
    <property type="match status" value="1"/>
</dbReference>
<evidence type="ECO:0000259" key="9">
    <source>
        <dbReference type="PROSITE" id="PS50109"/>
    </source>
</evidence>
<dbReference type="EC" id="2.7.11.-" evidence="8"/>
<reference evidence="10" key="1">
    <citation type="submission" date="2022-07" db="EMBL/GenBank/DDBJ databases">
        <title>Phylogenomic reconstructions and comparative analyses of Kickxellomycotina fungi.</title>
        <authorList>
            <person name="Reynolds N.K."/>
            <person name="Stajich J.E."/>
            <person name="Barry K."/>
            <person name="Grigoriev I.V."/>
            <person name="Crous P."/>
            <person name="Smith M.E."/>
        </authorList>
    </citation>
    <scope>NUCLEOTIDE SEQUENCE</scope>
    <source>
        <strain evidence="10">RSA 567</strain>
    </source>
</reference>
<dbReference type="GO" id="GO:0010906">
    <property type="term" value="P:regulation of glucose metabolic process"/>
    <property type="evidence" value="ECO:0007669"/>
    <property type="project" value="TreeGrafter"/>
</dbReference>
<dbReference type="InterPro" id="IPR036890">
    <property type="entry name" value="HATPase_C_sf"/>
</dbReference>
<keyword evidence="2 8" id="KW-0808">Transferase</keyword>
<evidence type="ECO:0000256" key="8">
    <source>
        <dbReference type="RuleBase" id="RU366032"/>
    </source>
</evidence>
<dbReference type="Gene3D" id="1.20.140.20">
    <property type="entry name" value="Alpha-ketoacid/pyruvate dehydrogenase kinase, N-terminal domain"/>
    <property type="match status" value="1"/>
</dbReference>
<dbReference type="OrthoDB" id="241648at2759"/>
<keyword evidence="6 8" id="KW-0496">Mitochondrion</keyword>
<name>A0A9W8B5P3_9FUNG</name>
<keyword evidence="11" id="KW-1185">Reference proteome</keyword>
<dbReference type="AlphaFoldDB" id="A0A9W8B5P3"/>
<dbReference type="Gene3D" id="3.30.565.10">
    <property type="entry name" value="Histidine kinase-like ATPase, C-terminal domain"/>
    <property type="match status" value="1"/>
</dbReference>
<accession>A0A9W8B5P3</accession>
<evidence type="ECO:0000256" key="6">
    <source>
        <dbReference type="ARBA" id="ARBA00023128"/>
    </source>
</evidence>
<evidence type="ECO:0000256" key="4">
    <source>
        <dbReference type="ARBA" id="ARBA00022777"/>
    </source>
</evidence>
<protein>
    <recommendedName>
        <fullName evidence="8">Protein-serine/threonine kinase</fullName>
        <ecNumber evidence="8">2.7.11.-</ecNumber>
    </recommendedName>
</protein>
<dbReference type="Pfam" id="PF10436">
    <property type="entry name" value="BCDHK_Adom3"/>
    <property type="match status" value="1"/>
</dbReference>
<dbReference type="PROSITE" id="PS50109">
    <property type="entry name" value="HIS_KIN"/>
    <property type="match status" value="1"/>
</dbReference>
<proteinExistence type="inferred from homology"/>
<gene>
    <name evidence="10" type="primary">PDK2_1</name>
    <name evidence="10" type="ORF">H4R34_002884</name>
</gene>
<comment type="subcellular location">
    <subcellularLocation>
        <location evidence="8">Mitochondrion matrix</location>
    </subcellularLocation>
</comment>
<dbReference type="EMBL" id="JANBQB010000226">
    <property type="protein sequence ID" value="KAJ1979303.1"/>
    <property type="molecule type" value="Genomic_DNA"/>
</dbReference>
<sequence>MGILRPTKELMNNIYHFAKFPQTGVSLRQMVKFGQKPTQGTMLKSSQFLAEELPIRLARRVVELDNLPNKLSEMPSVIKVKNWYIESFKELIEFPHPKLSRELRHRIKSASNSSETMTFPSSHPNPSANIVNNGQYHKVPLNHRFYTPVDDIDLPSEIIDFNRAFVRCLETIKRRHDPVVTTLAQGINEFKAFHRAKMIDTDVQSFLDRFYMSRIGIRVLIGQQIALVTNQDSDYVGIICTKTRLHDVAQDAIANASFICEDYYGLFSAPKITLHCRKDLEFMYVPSHLHHMLFELLKNSLRATVELYGDDADSYPPIKVVVAEGQEDITIKVSDEGGGITRSALPMVWTYMYTTAEAQPLDPDFNQTDFKAPMAGFGYGLPISRCYARYFGGDLKLISMENFGTDAYLHLCRLSDSAEPLP</sequence>
<evidence type="ECO:0000256" key="7">
    <source>
        <dbReference type="ARBA" id="ARBA00048201"/>
    </source>
</evidence>
<comment type="caution">
    <text evidence="10">The sequence shown here is derived from an EMBL/GenBank/DDBJ whole genome shotgun (WGS) entry which is preliminary data.</text>
</comment>
<dbReference type="InterPro" id="IPR039028">
    <property type="entry name" value="BCKD/PDK"/>
</dbReference>
<dbReference type="InterPro" id="IPR005467">
    <property type="entry name" value="His_kinase_dom"/>
</dbReference>
<dbReference type="GO" id="GO:0005524">
    <property type="term" value="F:ATP binding"/>
    <property type="evidence" value="ECO:0007669"/>
    <property type="project" value="UniProtKB-UniRule"/>
</dbReference>
<dbReference type="GO" id="GO:0004740">
    <property type="term" value="F:pyruvate dehydrogenase (acetyl-transferring) kinase activity"/>
    <property type="evidence" value="ECO:0007669"/>
    <property type="project" value="UniProtKB-EC"/>
</dbReference>
<dbReference type="InterPro" id="IPR018955">
    <property type="entry name" value="BCDHK/PDK_N"/>
</dbReference>
<keyword evidence="4 8" id="KW-0418">Kinase</keyword>
<comment type="catalytic activity">
    <reaction evidence="7">
        <text>L-seryl-[pyruvate dehydrogenase E1 alpha subunit] + ATP = O-phospho-L-seryl-[pyruvate dehydrogenase E1 alpha subunit] + ADP + H(+)</text>
        <dbReference type="Rhea" id="RHEA:23052"/>
        <dbReference type="Rhea" id="RHEA-COMP:13689"/>
        <dbReference type="Rhea" id="RHEA-COMP:13690"/>
        <dbReference type="ChEBI" id="CHEBI:15378"/>
        <dbReference type="ChEBI" id="CHEBI:29999"/>
        <dbReference type="ChEBI" id="CHEBI:30616"/>
        <dbReference type="ChEBI" id="CHEBI:83421"/>
        <dbReference type="ChEBI" id="CHEBI:456216"/>
        <dbReference type="EC" id="2.7.11.2"/>
    </reaction>
</comment>
<dbReference type="SMART" id="SM00387">
    <property type="entry name" value="HATPase_c"/>
    <property type="match status" value="1"/>
</dbReference>
<feature type="domain" description="Histidine kinase" evidence="9">
    <location>
        <begin position="286"/>
        <end position="415"/>
    </location>
</feature>
<comment type="similarity">
    <text evidence="1 8">Belongs to the PDK/BCKDK protein kinase family.</text>
</comment>
<organism evidence="10 11">
    <name type="scientific">Dimargaris verticillata</name>
    <dbReference type="NCBI Taxonomy" id="2761393"/>
    <lineage>
        <taxon>Eukaryota</taxon>
        <taxon>Fungi</taxon>
        <taxon>Fungi incertae sedis</taxon>
        <taxon>Zoopagomycota</taxon>
        <taxon>Kickxellomycotina</taxon>
        <taxon>Dimargaritomycetes</taxon>
        <taxon>Dimargaritales</taxon>
        <taxon>Dimargaritaceae</taxon>
        <taxon>Dimargaris</taxon>
    </lineage>
</organism>
<dbReference type="PANTHER" id="PTHR11947:SF3">
    <property type="entry name" value="[PYRUVATE DEHYDROGENASE (ACETYL-TRANSFERRING)] KINASE, MITOCHONDRIAL"/>
    <property type="match status" value="1"/>
</dbReference>
<dbReference type="PANTHER" id="PTHR11947">
    <property type="entry name" value="PYRUVATE DEHYDROGENASE KINASE"/>
    <property type="match status" value="1"/>
</dbReference>
<keyword evidence="5 8" id="KW-0067">ATP-binding</keyword>
<evidence type="ECO:0000256" key="2">
    <source>
        <dbReference type="ARBA" id="ARBA00022679"/>
    </source>
</evidence>
<dbReference type="InterPro" id="IPR036784">
    <property type="entry name" value="AK/P_DHK_N_sf"/>
</dbReference>
<dbReference type="InterPro" id="IPR003594">
    <property type="entry name" value="HATPase_dom"/>
</dbReference>
<dbReference type="Pfam" id="PF02518">
    <property type="entry name" value="HATPase_c"/>
    <property type="match status" value="1"/>
</dbReference>
<dbReference type="CDD" id="cd16929">
    <property type="entry name" value="HATPase_PDK-like"/>
    <property type="match status" value="1"/>
</dbReference>
<keyword evidence="3 8" id="KW-0547">Nucleotide-binding</keyword>
<evidence type="ECO:0000256" key="3">
    <source>
        <dbReference type="ARBA" id="ARBA00022741"/>
    </source>
</evidence>